<accession>A0ABY5DIG4</accession>
<keyword evidence="3" id="KW-1185">Reference proteome</keyword>
<organism evidence="2 3">
    <name type="scientific">Candidatus Comchoanobacter bicostacola</name>
    <dbReference type="NCBI Taxonomy" id="2919598"/>
    <lineage>
        <taxon>Bacteria</taxon>
        <taxon>Pseudomonadati</taxon>
        <taxon>Pseudomonadota</taxon>
        <taxon>Gammaproteobacteria</taxon>
        <taxon>Candidatus Comchoanobacterales</taxon>
        <taxon>Candidatus Comchoanobacteraceae</taxon>
        <taxon>Candidatus Comchoanobacter</taxon>
    </lineage>
</organism>
<evidence type="ECO:0000256" key="1">
    <source>
        <dbReference type="SAM" id="SignalP"/>
    </source>
</evidence>
<keyword evidence="1" id="KW-0732">Signal</keyword>
<feature type="signal peptide" evidence="1">
    <location>
        <begin position="1"/>
        <end position="21"/>
    </location>
</feature>
<evidence type="ECO:0000313" key="3">
    <source>
        <dbReference type="Proteomes" id="UP001055955"/>
    </source>
</evidence>
<dbReference type="EMBL" id="CP092900">
    <property type="protein sequence ID" value="UTC24405.1"/>
    <property type="molecule type" value="Genomic_DNA"/>
</dbReference>
<sequence>MRWSHSFKLIVASLCCSLSFAANLGALKASAASNSSYVVQNGSQVVVTIPLSVLFDGNTNFFRPSARGLVDQLASVISSSQGSVELEAAIVKGQDTSLEGSTAYSQVVELSRILLQSGAEVSYAPLTVKSYKRNDDYGFWKGYPNEDRFVMVGFSVDL</sequence>
<gene>
    <name evidence="2" type="ORF">MMH89_04125</name>
</gene>
<protein>
    <submittedName>
        <fullName evidence="2">Uncharacterized protein</fullName>
    </submittedName>
</protein>
<name>A0ABY5DIG4_9GAMM</name>
<dbReference type="RefSeq" id="WP_258568188.1">
    <property type="nucleotide sequence ID" value="NZ_CP092900.1"/>
</dbReference>
<dbReference type="Proteomes" id="UP001055955">
    <property type="component" value="Chromosome"/>
</dbReference>
<reference evidence="2 3" key="1">
    <citation type="journal article" date="2022" name="Nat. Microbiol.">
        <title>The microbiome of a bacterivorous marine choanoflagellate contains a resource-demanding obligate bacterial associate.</title>
        <authorList>
            <person name="Needham D.M."/>
            <person name="Poirier C."/>
            <person name="Bachy C."/>
            <person name="George E.E."/>
            <person name="Wilken S."/>
            <person name="Yung C.C.M."/>
            <person name="Limardo A.J."/>
            <person name="Morando M."/>
            <person name="Sudek L."/>
            <person name="Malmstrom R.R."/>
            <person name="Keeling P.J."/>
            <person name="Santoro A.E."/>
            <person name="Worden A.Z."/>
        </authorList>
    </citation>
    <scope>NUCLEOTIDE SEQUENCE [LARGE SCALE GENOMIC DNA]</scope>
    <source>
        <strain evidence="2 3">Comchoano-1</strain>
    </source>
</reference>
<proteinExistence type="predicted"/>
<feature type="chain" id="PRO_5046604213" evidence="1">
    <location>
        <begin position="22"/>
        <end position="158"/>
    </location>
</feature>
<evidence type="ECO:0000313" key="2">
    <source>
        <dbReference type="EMBL" id="UTC24405.1"/>
    </source>
</evidence>